<feature type="chain" id="PRO_5015106687" evidence="1">
    <location>
        <begin position="27"/>
        <end position="96"/>
    </location>
</feature>
<feature type="signal peptide" evidence="1">
    <location>
        <begin position="1"/>
        <end position="26"/>
    </location>
</feature>
<dbReference type="Proteomes" id="UP000237000">
    <property type="component" value="Unassembled WGS sequence"/>
</dbReference>
<comment type="caution">
    <text evidence="2">The sequence shown here is derived from an EMBL/GenBank/DDBJ whole genome shotgun (WGS) entry which is preliminary data.</text>
</comment>
<keyword evidence="3" id="KW-1185">Reference proteome</keyword>
<dbReference type="OrthoDB" id="10551027at2759"/>
<proteinExistence type="predicted"/>
<name>A0A2P5DHV9_TREOI</name>
<keyword evidence="1" id="KW-0732">Signal</keyword>
<dbReference type="EMBL" id="JXTC01000269">
    <property type="protein sequence ID" value="PON72898.1"/>
    <property type="molecule type" value="Genomic_DNA"/>
</dbReference>
<protein>
    <submittedName>
        <fullName evidence="2">Uncharacterized protein</fullName>
    </submittedName>
</protein>
<dbReference type="InParanoid" id="A0A2P5DHV9"/>
<accession>A0A2P5DHV9</accession>
<sequence>MPSSDLFNHLILYLAILFGFTDPCRHINIAFICFAGDGGGNGLLKNCFGIEIDLTFVEDLLGEDFLEKSNKPDSDGRTRSQVKSFVCRVNREISSG</sequence>
<evidence type="ECO:0000256" key="1">
    <source>
        <dbReference type="SAM" id="SignalP"/>
    </source>
</evidence>
<reference evidence="3" key="1">
    <citation type="submission" date="2016-06" db="EMBL/GenBank/DDBJ databases">
        <title>Parallel loss of symbiosis genes in relatives of nitrogen-fixing non-legume Parasponia.</title>
        <authorList>
            <person name="Van Velzen R."/>
            <person name="Holmer R."/>
            <person name="Bu F."/>
            <person name="Rutten L."/>
            <person name="Van Zeijl A."/>
            <person name="Liu W."/>
            <person name="Santuari L."/>
            <person name="Cao Q."/>
            <person name="Sharma T."/>
            <person name="Shen D."/>
            <person name="Roswanjaya Y."/>
            <person name="Wardhani T."/>
            <person name="Kalhor M.S."/>
            <person name="Jansen J."/>
            <person name="Van den Hoogen J."/>
            <person name="Gungor B."/>
            <person name="Hartog M."/>
            <person name="Hontelez J."/>
            <person name="Verver J."/>
            <person name="Yang W.-C."/>
            <person name="Schijlen E."/>
            <person name="Repin R."/>
            <person name="Schilthuizen M."/>
            <person name="Schranz E."/>
            <person name="Heidstra R."/>
            <person name="Miyata K."/>
            <person name="Fedorova E."/>
            <person name="Kohlen W."/>
            <person name="Bisseling T."/>
            <person name="Smit S."/>
            <person name="Geurts R."/>
        </authorList>
    </citation>
    <scope>NUCLEOTIDE SEQUENCE [LARGE SCALE GENOMIC DNA]</scope>
    <source>
        <strain evidence="3">cv. RG33-2</strain>
    </source>
</reference>
<evidence type="ECO:0000313" key="2">
    <source>
        <dbReference type="EMBL" id="PON72898.1"/>
    </source>
</evidence>
<gene>
    <name evidence="2" type="ORF">TorRG33x02_250830</name>
</gene>
<organism evidence="2 3">
    <name type="scientific">Trema orientale</name>
    <name type="common">Charcoal tree</name>
    <name type="synonym">Celtis orientalis</name>
    <dbReference type="NCBI Taxonomy" id="63057"/>
    <lineage>
        <taxon>Eukaryota</taxon>
        <taxon>Viridiplantae</taxon>
        <taxon>Streptophyta</taxon>
        <taxon>Embryophyta</taxon>
        <taxon>Tracheophyta</taxon>
        <taxon>Spermatophyta</taxon>
        <taxon>Magnoliopsida</taxon>
        <taxon>eudicotyledons</taxon>
        <taxon>Gunneridae</taxon>
        <taxon>Pentapetalae</taxon>
        <taxon>rosids</taxon>
        <taxon>fabids</taxon>
        <taxon>Rosales</taxon>
        <taxon>Cannabaceae</taxon>
        <taxon>Trema</taxon>
    </lineage>
</organism>
<dbReference type="AlphaFoldDB" id="A0A2P5DHV9"/>
<evidence type="ECO:0000313" key="3">
    <source>
        <dbReference type="Proteomes" id="UP000237000"/>
    </source>
</evidence>